<dbReference type="Proteomes" id="UP000266841">
    <property type="component" value="Unassembled WGS sequence"/>
</dbReference>
<dbReference type="AlphaFoldDB" id="K0TR56"/>
<organism evidence="1 2">
    <name type="scientific">Thalassiosira oceanica</name>
    <name type="common">Marine diatom</name>
    <dbReference type="NCBI Taxonomy" id="159749"/>
    <lineage>
        <taxon>Eukaryota</taxon>
        <taxon>Sar</taxon>
        <taxon>Stramenopiles</taxon>
        <taxon>Ochrophyta</taxon>
        <taxon>Bacillariophyta</taxon>
        <taxon>Coscinodiscophyceae</taxon>
        <taxon>Thalassiosirophycidae</taxon>
        <taxon>Thalassiosirales</taxon>
        <taxon>Thalassiosiraceae</taxon>
        <taxon>Thalassiosira</taxon>
    </lineage>
</organism>
<evidence type="ECO:0000313" key="1">
    <source>
        <dbReference type="EMBL" id="EJK77212.1"/>
    </source>
</evidence>
<protein>
    <submittedName>
        <fullName evidence="1">Uncharacterized protein</fullName>
    </submittedName>
</protein>
<reference evidence="1 2" key="1">
    <citation type="journal article" date="2012" name="Genome Biol.">
        <title>Genome and low-iron response of an oceanic diatom adapted to chronic iron limitation.</title>
        <authorList>
            <person name="Lommer M."/>
            <person name="Specht M."/>
            <person name="Roy A.S."/>
            <person name="Kraemer L."/>
            <person name="Andreson R."/>
            <person name="Gutowska M.A."/>
            <person name="Wolf J."/>
            <person name="Bergner S.V."/>
            <person name="Schilhabel M.B."/>
            <person name="Klostermeier U.C."/>
            <person name="Beiko R.G."/>
            <person name="Rosenstiel P."/>
            <person name="Hippler M."/>
            <person name="Laroche J."/>
        </authorList>
    </citation>
    <scope>NUCLEOTIDE SEQUENCE [LARGE SCALE GENOMIC DNA]</scope>
    <source>
        <strain evidence="1 2">CCMP1005</strain>
    </source>
</reference>
<dbReference type="EMBL" id="AGNL01001170">
    <property type="protein sequence ID" value="EJK77212.1"/>
    <property type="molecule type" value="Genomic_DNA"/>
</dbReference>
<keyword evidence="2" id="KW-1185">Reference proteome</keyword>
<evidence type="ECO:0000313" key="2">
    <source>
        <dbReference type="Proteomes" id="UP000266841"/>
    </source>
</evidence>
<proteinExistence type="predicted"/>
<name>K0TR56_THAOC</name>
<accession>K0TR56</accession>
<gene>
    <name evidence="1" type="ORF">THAOC_00968</name>
</gene>
<comment type="caution">
    <text evidence="1">The sequence shown here is derived from an EMBL/GenBank/DDBJ whole genome shotgun (WGS) entry which is preliminary data.</text>
</comment>
<sequence length="114" mass="12148">MKDPTSPTSRTQRSRTPILDALLHRTVSAPGVAREGECPQNGIGLQQYNNNSADHLGVTNRSPESLLGLQKQASVSIIRCPSCVHCELSRTVLGSAGGRVLSYTTLPSADDVFS</sequence>